<dbReference type="GO" id="GO:0015833">
    <property type="term" value="P:peptide transport"/>
    <property type="evidence" value="ECO:0007669"/>
    <property type="project" value="TreeGrafter"/>
</dbReference>
<comment type="subcellular location">
    <subcellularLocation>
        <location evidence="1">Cell envelope</location>
    </subcellularLocation>
</comment>
<dbReference type="PANTHER" id="PTHR30290:SF10">
    <property type="entry name" value="PERIPLASMIC OLIGOPEPTIDE-BINDING PROTEIN-RELATED"/>
    <property type="match status" value="1"/>
</dbReference>
<evidence type="ECO:0000313" key="7">
    <source>
        <dbReference type="Proteomes" id="UP000605201"/>
    </source>
</evidence>
<protein>
    <submittedName>
        <fullName evidence="6">ABC transporter substrate-binding protein</fullName>
    </submittedName>
</protein>
<name>A0A8J6NWS0_9BACT</name>
<dbReference type="Gene3D" id="3.90.76.10">
    <property type="entry name" value="Dipeptide-binding Protein, Domain 1"/>
    <property type="match status" value="1"/>
</dbReference>
<keyword evidence="3" id="KW-0813">Transport</keyword>
<dbReference type="GO" id="GO:1904680">
    <property type="term" value="F:peptide transmembrane transporter activity"/>
    <property type="evidence" value="ECO:0007669"/>
    <property type="project" value="TreeGrafter"/>
</dbReference>
<dbReference type="Pfam" id="PF00496">
    <property type="entry name" value="SBP_bac_5"/>
    <property type="match status" value="1"/>
</dbReference>
<evidence type="ECO:0000256" key="4">
    <source>
        <dbReference type="ARBA" id="ARBA00022729"/>
    </source>
</evidence>
<dbReference type="InterPro" id="IPR000914">
    <property type="entry name" value="SBP_5_dom"/>
</dbReference>
<proteinExistence type="inferred from homology"/>
<organism evidence="6 7">
    <name type="scientific">Candidatus Desulfatibia vada</name>
    <dbReference type="NCBI Taxonomy" id="2841696"/>
    <lineage>
        <taxon>Bacteria</taxon>
        <taxon>Pseudomonadati</taxon>
        <taxon>Thermodesulfobacteriota</taxon>
        <taxon>Desulfobacteria</taxon>
        <taxon>Desulfobacterales</taxon>
        <taxon>Desulfobacterales incertae sedis</taxon>
        <taxon>Candidatus Desulfatibia</taxon>
    </lineage>
</organism>
<evidence type="ECO:0000256" key="1">
    <source>
        <dbReference type="ARBA" id="ARBA00004196"/>
    </source>
</evidence>
<feature type="domain" description="Solute-binding protein family 5" evidence="5">
    <location>
        <begin position="50"/>
        <end position="431"/>
    </location>
</feature>
<evidence type="ECO:0000259" key="5">
    <source>
        <dbReference type="Pfam" id="PF00496"/>
    </source>
</evidence>
<comment type="caution">
    <text evidence="6">The sequence shown here is derived from an EMBL/GenBank/DDBJ whole genome shotgun (WGS) entry which is preliminary data.</text>
</comment>
<dbReference type="InterPro" id="IPR030678">
    <property type="entry name" value="Peptide/Ni-bd"/>
</dbReference>
<dbReference type="AlphaFoldDB" id="A0A8J6NWS0"/>
<comment type="similarity">
    <text evidence="2">Belongs to the bacterial solute-binding protein 5 family.</text>
</comment>
<dbReference type="PIRSF" id="PIRSF002741">
    <property type="entry name" value="MppA"/>
    <property type="match status" value="1"/>
</dbReference>
<dbReference type="EMBL" id="JACNIG010000396">
    <property type="protein sequence ID" value="MBC8434173.1"/>
    <property type="molecule type" value="Genomic_DNA"/>
</dbReference>
<dbReference type="GO" id="GO:0030288">
    <property type="term" value="C:outer membrane-bounded periplasmic space"/>
    <property type="evidence" value="ECO:0007669"/>
    <property type="project" value="UniProtKB-ARBA"/>
</dbReference>
<evidence type="ECO:0000256" key="2">
    <source>
        <dbReference type="ARBA" id="ARBA00005695"/>
    </source>
</evidence>
<dbReference type="Gene3D" id="3.40.190.10">
    <property type="entry name" value="Periplasmic binding protein-like II"/>
    <property type="match status" value="1"/>
</dbReference>
<evidence type="ECO:0000256" key="3">
    <source>
        <dbReference type="ARBA" id="ARBA00022448"/>
    </source>
</evidence>
<dbReference type="Proteomes" id="UP000605201">
    <property type="component" value="Unassembled WGS sequence"/>
</dbReference>
<dbReference type="CDD" id="cd00995">
    <property type="entry name" value="PBP2_NikA_DppA_OppA_like"/>
    <property type="match status" value="1"/>
</dbReference>
<evidence type="ECO:0000313" key="6">
    <source>
        <dbReference type="EMBL" id="MBC8434173.1"/>
    </source>
</evidence>
<dbReference type="GO" id="GO:0043190">
    <property type="term" value="C:ATP-binding cassette (ABC) transporter complex"/>
    <property type="evidence" value="ECO:0007669"/>
    <property type="project" value="InterPro"/>
</dbReference>
<dbReference type="Gene3D" id="3.10.105.10">
    <property type="entry name" value="Dipeptide-binding Protein, Domain 3"/>
    <property type="match status" value="1"/>
</dbReference>
<gene>
    <name evidence="6" type="ORF">H8D96_19875</name>
</gene>
<dbReference type="InterPro" id="IPR039424">
    <property type="entry name" value="SBP_5"/>
</dbReference>
<dbReference type="PANTHER" id="PTHR30290">
    <property type="entry name" value="PERIPLASMIC BINDING COMPONENT OF ABC TRANSPORTER"/>
    <property type="match status" value="1"/>
</dbReference>
<keyword evidence="4" id="KW-0732">Signal</keyword>
<dbReference type="SUPFAM" id="SSF53850">
    <property type="entry name" value="Periplasmic binding protein-like II"/>
    <property type="match status" value="1"/>
</dbReference>
<reference evidence="6 7" key="1">
    <citation type="submission" date="2020-08" db="EMBL/GenBank/DDBJ databases">
        <title>Bridging the membrane lipid divide: bacteria of the FCB group superphylum have the potential to synthesize archaeal ether lipids.</title>
        <authorList>
            <person name="Villanueva L."/>
            <person name="Von Meijenfeldt F.A.B."/>
            <person name="Westbye A.B."/>
            <person name="Yadav S."/>
            <person name="Hopmans E.C."/>
            <person name="Dutilh B.E."/>
            <person name="Sinninghe Damste J.S."/>
        </authorList>
    </citation>
    <scope>NUCLEOTIDE SEQUENCE [LARGE SCALE GENOMIC DNA]</scope>
    <source>
        <strain evidence="6">NIOZ-UU17</strain>
    </source>
</reference>
<accession>A0A8J6NWS0</accession>
<sequence>MAPNVPESYLKAPLLNKSPDLDPSATWEFENSFLITALYDSLYRFNRKGEVVPSIASSLPQVSGDGKTQTISIKPNVFFNDDPCFKGGKGRAVTASDIVFSIKRIADPQNESGLWGILSGYIEGLDEFRNRLESKKGSLNDPVEGLRAKTVTEIEIRLVEPLNRLVYILGMTEFGIVAPEAVKKYGKSFSRHPVGTGPFQFETCNERELVVTRRHGDSRIKSFGNGTAPDGIKFSFYDDAFSAFRSGNLDFVLIPPNRLRSYVSQKNETKNDLRKKGYSLCKIETPSNYYMLFNYEKKLFHNVHLRKAVALAIPWSTIADESDLMHASFVPRGVSGYVKLKRNFDIAEAKEELKLAGYPDGKGLPEVVIRFTDYGKMLRHAGMVQDALGSIGISAQLSYGEEIIEGADIGFYGWLMDYADAENFLIHLVSNAIPPAGENYGHHRNEGYDTLLRKASVSGDKEQISLYQQAVRHIYKAVSAVPFRQPVEYWALGPRIARMKYSLGLIDWSSIRLIPNS</sequence>